<dbReference type="Proteomes" id="UP001556367">
    <property type="component" value="Unassembled WGS sequence"/>
</dbReference>
<sequence>MTCSICLIREVGLPLLQPQMYAPKCSVGPWFAVFVAEAIRVERVVSSDAAAGMSIQAHPLCCALFAVLTVSTPSLHAANPALLSLFSKRHTIMPFYSPRRQHQALSPSVFIANPSKAGWGMRFMKACLEDFEGAFEECAEIGEDDVEDMLKKPQEHQEKEYAEQESQYTSKAKATGRVAESDTESVDPMVD</sequence>
<organism evidence="2 3">
    <name type="scientific">Hohenbuehelia grisea</name>
    <dbReference type="NCBI Taxonomy" id="104357"/>
    <lineage>
        <taxon>Eukaryota</taxon>
        <taxon>Fungi</taxon>
        <taxon>Dikarya</taxon>
        <taxon>Basidiomycota</taxon>
        <taxon>Agaricomycotina</taxon>
        <taxon>Agaricomycetes</taxon>
        <taxon>Agaricomycetidae</taxon>
        <taxon>Agaricales</taxon>
        <taxon>Pleurotineae</taxon>
        <taxon>Pleurotaceae</taxon>
        <taxon>Hohenbuehelia</taxon>
    </lineage>
</organism>
<feature type="compositionally biased region" description="Acidic residues" evidence="1">
    <location>
        <begin position="181"/>
        <end position="191"/>
    </location>
</feature>
<proteinExistence type="predicted"/>
<gene>
    <name evidence="2" type="ORF">HGRIS_004303</name>
</gene>
<feature type="region of interest" description="Disordered" evidence="1">
    <location>
        <begin position="146"/>
        <end position="191"/>
    </location>
</feature>
<name>A0ABR3IPD1_9AGAR</name>
<evidence type="ECO:0000313" key="3">
    <source>
        <dbReference type="Proteomes" id="UP001556367"/>
    </source>
</evidence>
<evidence type="ECO:0000313" key="2">
    <source>
        <dbReference type="EMBL" id="KAL0945151.1"/>
    </source>
</evidence>
<feature type="compositionally biased region" description="Basic and acidic residues" evidence="1">
    <location>
        <begin position="148"/>
        <end position="162"/>
    </location>
</feature>
<reference evidence="3" key="1">
    <citation type="submission" date="2024-06" db="EMBL/GenBank/DDBJ databases">
        <title>Multi-omics analyses provide insights into the biosynthesis of the anticancer antibiotic pleurotin in Hohenbuehelia grisea.</title>
        <authorList>
            <person name="Weaver J.A."/>
            <person name="Alberti F."/>
        </authorList>
    </citation>
    <scope>NUCLEOTIDE SEQUENCE [LARGE SCALE GENOMIC DNA]</scope>
    <source>
        <strain evidence="3">T-177</strain>
    </source>
</reference>
<comment type="caution">
    <text evidence="2">The sequence shown here is derived from an EMBL/GenBank/DDBJ whole genome shotgun (WGS) entry which is preliminary data.</text>
</comment>
<evidence type="ECO:0000256" key="1">
    <source>
        <dbReference type="SAM" id="MobiDB-lite"/>
    </source>
</evidence>
<protein>
    <submittedName>
        <fullName evidence="2">Uncharacterized protein</fullName>
    </submittedName>
</protein>
<accession>A0ABR3IPD1</accession>
<keyword evidence="3" id="KW-1185">Reference proteome</keyword>
<dbReference type="EMBL" id="JASNQZ010000019">
    <property type="protein sequence ID" value="KAL0945151.1"/>
    <property type="molecule type" value="Genomic_DNA"/>
</dbReference>